<evidence type="ECO:0000256" key="2">
    <source>
        <dbReference type="ARBA" id="ARBA00022448"/>
    </source>
</evidence>
<dbReference type="InterPro" id="IPR023997">
    <property type="entry name" value="TonB-dep_OMP_SusC/RagA_CS"/>
</dbReference>
<dbReference type="InterPro" id="IPR023996">
    <property type="entry name" value="TonB-dep_OMP_SusC/RagA"/>
</dbReference>
<comment type="similarity">
    <text evidence="8 9">Belongs to the TonB-dependent receptor family.</text>
</comment>
<dbReference type="OrthoDB" id="609136at2"/>
<proteinExistence type="inferred from homology"/>
<evidence type="ECO:0000313" key="13">
    <source>
        <dbReference type="EMBL" id="SEW55380.1"/>
    </source>
</evidence>
<dbReference type="NCBIfam" id="TIGR04057">
    <property type="entry name" value="SusC_RagA_signa"/>
    <property type="match status" value="1"/>
</dbReference>
<dbReference type="RefSeq" id="WP_089903011.1">
    <property type="nucleotide sequence ID" value="NZ_FOJG01000002.1"/>
</dbReference>
<evidence type="ECO:0000256" key="3">
    <source>
        <dbReference type="ARBA" id="ARBA00022452"/>
    </source>
</evidence>
<dbReference type="Pfam" id="PF07715">
    <property type="entry name" value="Plug"/>
    <property type="match status" value="1"/>
</dbReference>
<dbReference type="SUPFAM" id="SSF56935">
    <property type="entry name" value="Porins"/>
    <property type="match status" value="1"/>
</dbReference>
<evidence type="ECO:0000259" key="11">
    <source>
        <dbReference type="Pfam" id="PF00593"/>
    </source>
</evidence>
<evidence type="ECO:0000256" key="9">
    <source>
        <dbReference type="RuleBase" id="RU003357"/>
    </source>
</evidence>
<evidence type="ECO:0000256" key="10">
    <source>
        <dbReference type="SAM" id="SignalP"/>
    </source>
</evidence>
<dbReference type="Pfam" id="PF13715">
    <property type="entry name" value="CarbopepD_reg_2"/>
    <property type="match status" value="1"/>
</dbReference>
<keyword evidence="5 9" id="KW-0798">TonB box</keyword>
<dbReference type="Pfam" id="PF00593">
    <property type="entry name" value="TonB_dep_Rec_b-barrel"/>
    <property type="match status" value="1"/>
</dbReference>
<dbReference type="PROSITE" id="PS52016">
    <property type="entry name" value="TONB_DEPENDENT_REC_3"/>
    <property type="match status" value="1"/>
</dbReference>
<keyword evidence="7 8" id="KW-0998">Cell outer membrane</keyword>
<keyword evidence="10" id="KW-0732">Signal</keyword>
<dbReference type="Gene3D" id="2.60.40.1120">
    <property type="entry name" value="Carboxypeptidase-like, regulatory domain"/>
    <property type="match status" value="1"/>
</dbReference>
<accession>A0A1I0SCY7</accession>
<dbReference type="InterPro" id="IPR039426">
    <property type="entry name" value="TonB-dep_rcpt-like"/>
</dbReference>
<evidence type="ECO:0000259" key="12">
    <source>
        <dbReference type="Pfam" id="PF07715"/>
    </source>
</evidence>
<dbReference type="Gene3D" id="2.170.130.10">
    <property type="entry name" value="TonB-dependent receptor, plug domain"/>
    <property type="match status" value="1"/>
</dbReference>
<dbReference type="InterPro" id="IPR000531">
    <property type="entry name" value="Beta-barrel_TonB"/>
</dbReference>
<evidence type="ECO:0000256" key="4">
    <source>
        <dbReference type="ARBA" id="ARBA00022692"/>
    </source>
</evidence>
<name>A0A1I0SCY7_9BACT</name>
<feature type="domain" description="TonB-dependent receptor plug" evidence="12">
    <location>
        <begin position="115"/>
        <end position="243"/>
    </location>
</feature>
<dbReference type="GO" id="GO:0009279">
    <property type="term" value="C:cell outer membrane"/>
    <property type="evidence" value="ECO:0007669"/>
    <property type="project" value="UniProtKB-SubCell"/>
</dbReference>
<comment type="subcellular location">
    <subcellularLocation>
        <location evidence="1 8">Cell outer membrane</location>
        <topology evidence="1 8">Multi-pass membrane protein</topology>
    </subcellularLocation>
</comment>
<dbReference type="NCBIfam" id="TIGR04056">
    <property type="entry name" value="OMP_RagA_SusC"/>
    <property type="match status" value="1"/>
</dbReference>
<feature type="domain" description="TonB-dependent receptor-like beta-barrel" evidence="11">
    <location>
        <begin position="435"/>
        <end position="813"/>
    </location>
</feature>
<gene>
    <name evidence="13" type="ORF">SAMN04488122_6374</name>
</gene>
<dbReference type="SUPFAM" id="SSF49464">
    <property type="entry name" value="Carboxypeptidase regulatory domain-like"/>
    <property type="match status" value="1"/>
</dbReference>
<evidence type="ECO:0000256" key="6">
    <source>
        <dbReference type="ARBA" id="ARBA00023136"/>
    </source>
</evidence>
<keyword evidence="3 8" id="KW-1134">Transmembrane beta strand</keyword>
<dbReference type="STRING" id="29529.SAMN04488122_6374"/>
<evidence type="ECO:0000256" key="7">
    <source>
        <dbReference type="ARBA" id="ARBA00023237"/>
    </source>
</evidence>
<dbReference type="InterPro" id="IPR008969">
    <property type="entry name" value="CarboxyPept-like_regulatory"/>
</dbReference>
<sequence length="1068" mass="116722">MKKGLLLFAMLMAIASLAWSQQRQVTGTIKGSDGNIVPFATVQIKGTSSGTTANNDGVFTLTVPGATTVLIIRSVGYKTQEIPVGTNATLQVLLTADNKNLQEVVVTGLGLTREKKTVGYATTNFATEQINRVAPVSMMDGLSGKIAGAEISTTSGAPGGSNKVILRGYSSLQGSNQPLYIVDGVPLNNDRPGSSDIKGTNLTGGYDFGNNANDINPNDIEAISILKGAAATAIYGSRAASGVVLITTKKGKSGRLKVDVASAATFSNVGMLPTMQEKFGQGWGGTFILSENGSWGPRLTGENREWGAPVDGVSLTKPFSFVKDNVKNYFTTGQEYNNNIAVSGGNETSTFFLSYGNVYSDGILPTDADSYKRNTFSARASTKYGRFSAAASFNFVNKNAKAVSTRSESGLGSSLFEDVIQIPVDIDISQFKDYKNKYYNVDNYFTPYAENPYYSLYENGNNLKSNRIFGNIDLKYGFTDWLNLEWRIGADVTNSQSKTYKAKNRPSLGSWNDGNNVEGSQRAEDVGYVREYSDYRGEFNSDLLLTANKKLSSDFSIDGLVGFNVNQREGKLFSSAVKGLAIPGFYVISNSPNTPVSQTQEFRRRIYGLYAQATLGFREYLFLTVNARNDWSSTLPEKNNSYFYPAVNAAFILSEALKLDERGVSYAKLRASWGKTGNDAGPYLTKTTLSTGQIIDLPFGTLDFPFNGIPGYTVGDNIGNPELGPELSNEYEFGGEVKFLRNRLGFDVAFYNKLTKGQILAVPTTPSSGYSSITQNFGKVRNKGIELSVNIVPVETKDFNWTLNYTFARNRNTVEELPSGLDQIVLNFAYEAKFVARKGDPLGVFYAPIPATTADGKTIVDATGLPKAADADGYYGTSQRDFIMGLVNSFRYKDFTLGFSIDWRKGGVFYSGTSDLVYFVGNALQSTYNDRRAFVVPNSVMQIGTDNQAKPIYGENTIPLTDYNYDAYWYPTTNKGSAYQQRIIDKTFLKLRDITLSYSLPVSAARKIAASNLLLTVFARNLFVWTPEGNTFIDPEVSNYGNDLNSELGEFRTMPTTKSYGVSLKVSF</sequence>
<feature type="signal peptide" evidence="10">
    <location>
        <begin position="1"/>
        <end position="20"/>
    </location>
</feature>
<evidence type="ECO:0000256" key="1">
    <source>
        <dbReference type="ARBA" id="ARBA00004571"/>
    </source>
</evidence>
<evidence type="ECO:0000256" key="8">
    <source>
        <dbReference type="PROSITE-ProRule" id="PRU01360"/>
    </source>
</evidence>
<evidence type="ECO:0000313" key="14">
    <source>
        <dbReference type="Proteomes" id="UP000199310"/>
    </source>
</evidence>
<organism evidence="13 14">
    <name type="scientific">Chitinophaga arvensicola</name>
    <dbReference type="NCBI Taxonomy" id="29529"/>
    <lineage>
        <taxon>Bacteria</taxon>
        <taxon>Pseudomonadati</taxon>
        <taxon>Bacteroidota</taxon>
        <taxon>Chitinophagia</taxon>
        <taxon>Chitinophagales</taxon>
        <taxon>Chitinophagaceae</taxon>
        <taxon>Chitinophaga</taxon>
    </lineage>
</organism>
<dbReference type="InterPro" id="IPR036942">
    <property type="entry name" value="Beta-barrel_TonB_sf"/>
</dbReference>
<dbReference type="InterPro" id="IPR012910">
    <property type="entry name" value="Plug_dom"/>
</dbReference>
<dbReference type="Proteomes" id="UP000199310">
    <property type="component" value="Unassembled WGS sequence"/>
</dbReference>
<keyword evidence="14" id="KW-1185">Reference proteome</keyword>
<feature type="chain" id="PRO_5011566051" evidence="10">
    <location>
        <begin position="21"/>
        <end position="1068"/>
    </location>
</feature>
<evidence type="ECO:0000256" key="5">
    <source>
        <dbReference type="ARBA" id="ARBA00023077"/>
    </source>
</evidence>
<keyword evidence="2 8" id="KW-0813">Transport</keyword>
<dbReference type="EMBL" id="FOJG01000002">
    <property type="protein sequence ID" value="SEW55380.1"/>
    <property type="molecule type" value="Genomic_DNA"/>
</dbReference>
<dbReference type="InterPro" id="IPR037066">
    <property type="entry name" value="Plug_dom_sf"/>
</dbReference>
<keyword evidence="6 8" id="KW-0472">Membrane</keyword>
<reference evidence="14" key="1">
    <citation type="submission" date="2016-10" db="EMBL/GenBank/DDBJ databases">
        <authorList>
            <person name="Varghese N."/>
            <person name="Submissions S."/>
        </authorList>
    </citation>
    <scope>NUCLEOTIDE SEQUENCE [LARGE SCALE GENOMIC DNA]</scope>
    <source>
        <strain evidence="14">DSM 3695</strain>
    </source>
</reference>
<protein>
    <submittedName>
        <fullName evidence="13">TonB-linked outer membrane protein, SusC/RagA family</fullName>
    </submittedName>
</protein>
<dbReference type="AlphaFoldDB" id="A0A1I0SCY7"/>
<keyword evidence="4 8" id="KW-0812">Transmembrane</keyword>
<dbReference type="Gene3D" id="2.40.170.20">
    <property type="entry name" value="TonB-dependent receptor, beta-barrel domain"/>
    <property type="match status" value="1"/>
</dbReference>